<protein>
    <recommendedName>
        <fullName evidence="4">Membrane protein 6-pyruvoyl-tetrahydropterin synthase-related domain-containing protein</fullName>
    </recommendedName>
</protein>
<feature type="transmembrane region" description="Helical" evidence="1">
    <location>
        <begin position="300"/>
        <end position="317"/>
    </location>
</feature>
<sequence length="551" mass="63040">MVKQLSKYNHLLILIILSIFYMMPMFLYSGVIHFSMQDTYFHFSRITSMSNVWTSPVNYASYHHNGSMINQFYPWLTIYPAYLFTKITGSMVWGYKLYCWFITLVTLLISYYSIFKMKKSTNIALVFSAVYTFAAYRATDLFYRGSLGEAVAMTFFPLVLAGAYEIFVGDEKNWRVLAFGMTLVLYTHLLSVAMLSVLIAIFLIISIPFWDKRLQRLKALTKATFLTLLLSLAFIVPFLEQMLQLDLYTPRGVSLEGFTYRSLLSNLLWNRLNGFSIGLFIFIAIFMTIIGRKKLKKPDMVIFIMGVLLFVSTTRLLPWDKLSATPLLTIQFVWRLNALVTLLLAYSFSVSFDSKKVVVRINRQILLLPIIALLHIIAVFNLYNSEKVYNLVARNDDIRTVIQDSDMTALDNSLNNIDYANQRVVENMDVVANYKFLLDGKEITPQFNLTDSTIRIELKDIKNPGNLITPIYRYIGQNVSINDKETTSKLSDSGTTEIQVPKGDSEITISSSYTRLAISARLASLITLLVIVLPKKRIKAIIKKVNPRSGE</sequence>
<organism evidence="2 3">
    <name type="scientific">Candidatus Enterococcus moelleringii</name>
    <dbReference type="NCBI Taxonomy" id="2815325"/>
    <lineage>
        <taxon>Bacteria</taxon>
        <taxon>Bacillati</taxon>
        <taxon>Bacillota</taxon>
        <taxon>Bacilli</taxon>
        <taxon>Lactobacillales</taxon>
        <taxon>Enterococcaceae</taxon>
        <taxon>Enterococcus</taxon>
    </lineage>
</organism>
<keyword evidence="1" id="KW-0472">Membrane</keyword>
<feature type="transmembrane region" description="Helical" evidence="1">
    <location>
        <begin position="332"/>
        <end position="352"/>
    </location>
</feature>
<feature type="transmembrane region" description="Helical" evidence="1">
    <location>
        <begin position="97"/>
        <end position="115"/>
    </location>
</feature>
<evidence type="ECO:0000313" key="2">
    <source>
        <dbReference type="EMBL" id="MBO1306488.1"/>
    </source>
</evidence>
<gene>
    <name evidence="2" type="ORF">JZO70_09965</name>
</gene>
<keyword evidence="3" id="KW-1185">Reference proteome</keyword>
<comment type="caution">
    <text evidence="2">The sequence shown here is derived from an EMBL/GenBank/DDBJ whole genome shotgun (WGS) entry which is preliminary data.</text>
</comment>
<reference evidence="2 3" key="1">
    <citation type="submission" date="2021-03" db="EMBL/GenBank/DDBJ databases">
        <title>Enterococcal diversity collection.</title>
        <authorList>
            <person name="Gilmore M.S."/>
            <person name="Schwartzman J."/>
            <person name="Van Tyne D."/>
            <person name="Martin M."/>
            <person name="Earl A.M."/>
            <person name="Manson A.L."/>
            <person name="Straub T."/>
            <person name="Salamzade R."/>
            <person name="Saavedra J."/>
            <person name="Lebreton F."/>
            <person name="Prichula J."/>
            <person name="Schaufler K."/>
            <person name="Gaca A."/>
            <person name="Sgardioli B."/>
            <person name="Wagenaar J."/>
            <person name="Strong T."/>
        </authorList>
    </citation>
    <scope>NUCLEOTIDE SEQUENCE [LARGE SCALE GENOMIC DNA]</scope>
    <source>
        <strain evidence="2 3">669A</strain>
    </source>
</reference>
<evidence type="ECO:0008006" key="4">
    <source>
        <dbReference type="Google" id="ProtNLM"/>
    </source>
</evidence>
<feature type="transmembrane region" description="Helical" evidence="1">
    <location>
        <begin position="150"/>
        <end position="168"/>
    </location>
</feature>
<evidence type="ECO:0000256" key="1">
    <source>
        <dbReference type="SAM" id="Phobius"/>
    </source>
</evidence>
<dbReference type="EMBL" id="JAFREM010000016">
    <property type="protein sequence ID" value="MBO1306488.1"/>
    <property type="molecule type" value="Genomic_DNA"/>
</dbReference>
<keyword evidence="1" id="KW-0812">Transmembrane</keyword>
<proteinExistence type="predicted"/>
<dbReference type="Proteomes" id="UP000664601">
    <property type="component" value="Unassembled WGS sequence"/>
</dbReference>
<dbReference type="RefSeq" id="WP_207673420.1">
    <property type="nucleotide sequence ID" value="NZ_JAFREM010000016.1"/>
</dbReference>
<feature type="transmembrane region" description="Helical" evidence="1">
    <location>
        <begin position="364"/>
        <end position="383"/>
    </location>
</feature>
<feature type="transmembrane region" description="Helical" evidence="1">
    <location>
        <begin position="516"/>
        <end position="534"/>
    </location>
</feature>
<feature type="transmembrane region" description="Helical" evidence="1">
    <location>
        <begin position="219"/>
        <end position="239"/>
    </location>
</feature>
<feature type="transmembrane region" description="Helical" evidence="1">
    <location>
        <begin position="12"/>
        <end position="34"/>
    </location>
</feature>
<feature type="transmembrane region" description="Helical" evidence="1">
    <location>
        <begin position="188"/>
        <end position="207"/>
    </location>
</feature>
<accession>A0ABS3LA29</accession>
<feature type="transmembrane region" description="Helical" evidence="1">
    <location>
        <begin position="272"/>
        <end position="291"/>
    </location>
</feature>
<keyword evidence="1" id="KW-1133">Transmembrane helix</keyword>
<evidence type="ECO:0000313" key="3">
    <source>
        <dbReference type="Proteomes" id="UP000664601"/>
    </source>
</evidence>
<name>A0ABS3LA29_9ENTE</name>